<name>A0A1G1YUW7_9BACT</name>
<feature type="region of interest" description="Disordered" evidence="1">
    <location>
        <begin position="1"/>
        <end position="20"/>
    </location>
</feature>
<dbReference type="EMBL" id="MHIS01000020">
    <property type="protein sequence ID" value="OGY56171.1"/>
    <property type="molecule type" value="Genomic_DNA"/>
</dbReference>
<protein>
    <submittedName>
        <fullName evidence="2">Uncharacterized protein</fullName>
    </submittedName>
</protein>
<dbReference type="Proteomes" id="UP000178179">
    <property type="component" value="Unassembled WGS sequence"/>
</dbReference>
<feature type="compositionally biased region" description="Basic and acidic residues" evidence="1">
    <location>
        <begin position="1"/>
        <end position="14"/>
    </location>
</feature>
<dbReference type="AlphaFoldDB" id="A0A1G1YUW7"/>
<proteinExistence type="predicted"/>
<reference evidence="2 3" key="1">
    <citation type="journal article" date="2016" name="Nat. Commun.">
        <title>Thousands of microbial genomes shed light on interconnected biogeochemical processes in an aquifer system.</title>
        <authorList>
            <person name="Anantharaman K."/>
            <person name="Brown C.T."/>
            <person name="Hug L.A."/>
            <person name="Sharon I."/>
            <person name="Castelle C.J."/>
            <person name="Probst A.J."/>
            <person name="Thomas B.C."/>
            <person name="Singh A."/>
            <person name="Wilkins M.J."/>
            <person name="Karaoz U."/>
            <person name="Brodie E.L."/>
            <person name="Williams K.H."/>
            <person name="Hubbard S.S."/>
            <person name="Banfield J.F."/>
        </authorList>
    </citation>
    <scope>NUCLEOTIDE SEQUENCE [LARGE SCALE GENOMIC DNA]</scope>
</reference>
<comment type="caution">
    <text evidence="2">The sequence shown here is derived from an EMBL/GenBank/DDBJ whole genome shotgun (WGS) entry which is preliminary data.</text>
</comment>
<evidence type="ECO:0000313" key="3">
    <source>
        <dbReference type="Proteomes" id="UP000178179"/>
    </source>
</evidence>
<accession>A0A1G1YUW7</accession>
<organism evidence="2 3">
    <name type="scientific">Candidatus Colwellbacteria bacterium GWA2_46_10</name>
    <dbReference type="NCBI Taxonomy" id="1797684"/>
    <lineage>
        <taxon>Bacteria</taxon>
        <taxon>Candidatus Colwelliibacteriota</taxon>
    </lineage>
</organism>
<evidence type="ECO:0000313" key="2">
    <source>
        <dbReference type="EMBL" id="OGY56171.1"/>
    </source>
</evidence>
<sequence>MESKFRKASREKNLRKGPVIKKTAKRIREELCITKKVPLSKKTSTKSGTYPIQLLGSLIPPIPAQSMGKATATLKSHISYRFNISTILYTNIVF</sequence>
<gene>
    <name evidence="2" type="ORF">A2119_00880</name>
</gene>
<evidence type="ECO:0000256" key="1">
    <source>
        <dbReference type="SAM" id="MobiDB-lite"/>
    </source>
</evidence>